<name>A0ACB7CFL5_9ASCO</name>
<evidence type="ECO:0000313" key="2">
    <source>
        <dbReference type="Proteomes" id="UP000768646"/>
    </source>
</evidence>
<evidence type="ECO:0000313" key="1">
    <source>
        <dbReference type="EMBL" id="KAG4306320.1"/>
    </source>
</evidence>
<accession>A0ACB7CFL5</accession>
<dbReference type="Proteomes" id="UP000768646">
    <property type="component" value="Unassembled WGS sequence"/>
</dbReference>
<comment type="caution">
    <text evidence="1">The sequence shown here is derived from an EMBL/GenBank/DDBJ whole genome shotgun (WGS) entry which is preliminary data.</text>
</comment>
<keyword evidence="2" id="KW-1185">Reference proteome</keyword>
<proteinExistence type="predicted"/>
<dbReference type="EMBL" id="JABTEG010000001">
    <property type="protein sequence ID" value="KAG4306320.1"/>
    <property type="molecule type" value="Genomic_DNA"/>
</dbReference>
<protein>
    <submittedName>
        <fullName evidence="1">Uncharacterized protein</fullName>
    </submittedName>
</protein>
<gene>
    <name evidence="1" type="ORF">PORY_000308</name>
</gene>
<organism evidence="1 2">
    <name type="scientific">Pneumocystis oryctolagi</name>
    <dbReference type="NCBI Taxonomy" id="42067"/>
    <lineage>
        <taxon>Eukaryota</taxon>
        <taxon>Fungi</taxon>
        <taxon>Dikarya</taxon>
        <taxon>Ascomycota</taxon>
        <taxon>Taphrinomycotina</taxon>
        <taxon>Pneumocystomycetes</taxon>
        <taxon>Pneumocystaceae</taxon>
        <taxon>Pneumocystis</taxon>
    </lineage>
</organism>
<sequence length="500" mass="58992">MDFLAFWSVYVPLLLIRFGFSVSESYIHPDEHFQGIQVVAGDLLRIKVEYPWEFKGSFPIRSIGPLWMIYGLPIKLTQWITGKDNPMEPLLLFFLLRILFFGLSFIVDWFIYTCTSPRYRRNAVLLYASSFVTCTYQTHTFSNSIETIMVVICLLLMHKNKQNMDSWKCVFLAIFAAIGFFSRITFPIILIPSGIFFMKHLVKRPKMLFLIIKSLILMFFILILIDSLYYTNGYRIVLTLLNNFKYNTDYANLQKHGIHAYWTHFLINIPIMLGPSIFLPIILRKINLNIYLMNSIIYVVVLSLFPHQEFRFLLPVFPLLIIYLSSLGKIKERKRRKLFIFSWIIYNVVMGIFCGFFHQHDIISTIIFLKKYLVDQLPVNIVFWKTYPPPTWLFLRHPDSKIVFTHLVGYSVDRVLDYLFMQKEKNVRVIFIFPISLMTKFSCVFEGLKNDSCKANITLRKIFQTSYHITLDDLDFANSNVFFILLHLIRKRGLGIWEVA</sequence>
<reference evidence="1 2" key="1">
    <citation type="journal article" date="2021" name="Commun. Biol.">
        <title>Genomic insights into the host specific adaptation of the Pneumocystis genus.</title>
        <authorList>
            <person name="Cisse O.H."/>
            <person name="Ma L."/>
            <person name="Dekker J.P."/>
            <person name="Khil P.P."/>
            <person name="Youn J.-H."/>
            <person name="Brenchley J.M."/>
            <person name="Blair R."/>
            <person name="Pahar B."/>
            <person name="Chabe M."/>
            <person name="Van Rompay K.K.A."/>
            <person name="Keesler R."/>
            <person name="Sukura A."/>
            <person name="Hirsch V."/>
            <person name="Kutty G."/>
            <person name="Liu Y."/>
            <person name="Peng L."/>
            <person name="Chen J."/>
            <person name="Song J."/>
            <person name="Weissenbacher-Lang C."/>
            <person name="Xu J."/>
            <person name="Upham N.S."/>
            <person name="Stajich J.E."/>
            <person name="Cuomo C.A."/>
            <person name="Cushion M.T."/>
            <person name="Kovacs J.A."/>
        </authorList>
    </citation>
    <scope>NUCLEOTIDE SEQUENCE [LARGE SCALE GENOMIC DNA]</scope>
    <source>
        <strain evidence="1 2">RABM</strain>
    </source>
</reference>